<feature type="region of interest" description="Disordered" evidence="1">
    <location>
        <begin position="22"/>
        <end position="42"/>
    </location>
</feature>
<name>A0A0E9XB64_ANGAN</name>
<sequence>MSPSSPGECKVVKAVSTVGMTSSSPAFRAGSSSSMASSPVVS</sequence>
<proteinExistence type="predicted"/>
<dbReference type="AlphaFoldDB" id="A0A0E9XB64"/>
<accession>A0A0E9XB64</accession>
<dbReference type="EMBL" id="GBXM01008718">
    <property type="protein sequence ID" value="JAH99859.1"/>
    <property type="molecule type" value="Transcribed_RNA"/>
</dbReference>
<evidence type="ECO:0000256" key="1">
    <source>
        <dbReference type="SAM" id="MobiDB-lite"/>
    </source>
</evidence>
<reference evidence="2" key="2">
    <citation type="journal article" date="2015" name="Fish Shellfish Immunol.">
        <title>Early steps in the European eel (Anguilla anguilla)-Vibrio vulnificus interaction in the gills: Role of the RtxA13 toxin.</title>
        <authorList>
            <person name="Callol A."/>
            <person name="Pajuelo D."/>
            <person name="Ebbesson L."/>
            <person name="Teles M."/>
            <person name="MacKenzie S."/>
            <person name="Amaro C."/>
        </authorList>
    </citation>
    <scope>NUCLEOTIDE SEQUENCE</scope>
</reference>
<reference evidence="2" key="1">
    <citation type="submission" date="2014-11" db="EMBL/GenBank/DDBJ databases">
        <authorList>
            <person name="Amaro Gonzalez C."/>
        </authorList>
    </citation>
    <scope>NUCLEOTIDE SEQUENCE</scope>
</reference>
<protein>
    <submittedName>
        <fullName evidence="2">Uncharacterized protein</fullName>
    </submittedName>
</protein>
<evidence type="ECO:0000313" key="2">
    <source>
        <dbReference type="EMBL" id="JAH99859.1"/>
    </source>
</evidence>
<organism evidence="2">
    <name type="scientific">Anguilla anguilla</name>
    <name type="common">European freshwater eel</name>
    <name type="synonym">Muraena anguilla</name>
    <dbReference type="NCBI Taxonomy" id="7936"/>
    <lineage>
        <taxon>Eukaryota</taxon>
        <taxon>Metazoa</taxon>
        <taxon>Chordata</taxon>
        <taxon>Craniata</taxon>
        <taxon>Vertebrata</taxon>
        <taxon>Euteleostomi</taxon>
        <taxon>Actinopterygii</taxon>
        <taxon>Neopterygii</taxon>
        <taxon>Teleostei</taxon>
        <taxon>Anguilliformes</taxon>
        <taxon>Anguillidae</taxon>
        <taxon>Anguilla</taxon>
    </lineage>
</organism>